<evidence type="ECO:0008006" key="3">
    <source>
        <dbReference type="Google" id="ProtNLM"/>
    </source>
</evidence>
<evidence type="ECO:0000313" key="1">
    <source>
        <dbReference type="EMBL" id="OGK37757.1"/>
    </source>
</evidence>
<protein>
    <recommendedName>
        <fullName evidence="3">Antitoxin</fullName>
    </recommendedName>
</protein>
<comment type="caution">
    <text evidence="1">The sequence shown here is derived from an EMBL/GenBank/DDBJ whole genome shotgun (WGS) entry which is preliminary data.</text>
</comment>
<gene>
    <name evidence="1" type="ORF">A3F32_00900</name>
</gene>
<name>A0A1F7I347_9BACT</name>
<organism evidence="1 2">
    <name type="scientific">Candidatus Roizmanbacteria bacterium RIFCSPHIGHO2_12_FULL_42_10</name>
    <dbReference type="NCBI Taxonomy" id="1802053"/>
    <lineage>
        <taxon>Bacteria</taxon>
        <taxon>Candidatus Roizmaniibacteriota</taxon>
    </lineage>
</organism>
<evidence type="ECO:0000313" key="2">
    <source>
        <dbReference type="Proteomes" id="UP000178076"/>
    </source>
</evidence>
<dbReference type="EMBL" id="MGAD01000039">
    <property type="protein sequence ID" value="OGK37757.1"/>
    <property type="molecule type" value="Genomic_DNA"/>
</dbReference>
<dbReference type="Proteomes" id="UP000178076">
    <property type="component" value="Unassembled WGS sequence"/>
</dbReference>
<accession>A0A1F7I347</accession>
<dbReference type="AlphaFoldDB" id="A0A1F7I347"/>
<proteinExistence type="predicted"/>
<sequence length="79" mass="8849">MNSISISQLKVNPSVAISNALDFPLAVENRNKVQAYILGKDLYEMIVSYIEDASDRKAVEETNFNESRDLETVVEELGL</sequence>
<reference evidence="1 2" key="1">
    <citation type="journal article" date="2016" name="Nat. Commun.">
        <title>Thousands of microbial genomes shed light on interconnected biogeochemical processes in an aquifer system.</title>
        <authorList>
            <person name="Anantharaman K."/>
            <person name="Brown C.T."/>
            <person name="Hug L.A."/>
            <person name="Sharon I."/>
            <person name="Castelle C.J."/>
            <person name="Probst A.J."/>
            <person name="Thomas B.C."/>
            <person name="Singh A."/>
            <person name="Wilkins M.J."/>
            <person name="Karaoz U."/>
            <person name="Brodie E.L."/>
            <person name="Williams K.H."/>
            <person name="Hubbard S.S."/>
            <person name="Banfield J.F."/>
        </authorList>
    </citation>
    <scope>NUCLEOTIDE SEQUENCE [LARGE SCALE GENOMIC DNA]</scope>
</reference>